<feature type="region of interest" description="Disordered" evidence="1">
    <location>
        <begin position="272"/>
        <end position="309"/>
    </location>
</feature>
<evidence type="ECO:0008006" key="4">
    <source>
        <dbReference type="Google" id="ProtNLM"/>
    </source>
</evidence>
<accession>A0A261Y006</accession>
<dbReference type="Proteomes" id="UP000242875">
    <property type="component" value="Unassembled WGS sequence"/>
</dbReference>
<feature type="compositionally biased region" description="Low complexity" evidence="1">
    <location>
        <begin position="64"/>
        <end position="78"/>
    </location>
</feature>
<dbReference type="PANTHER" id="PTHR13464:SF0">
    <property type="entry name" value="SAP30-BINDING PROTEIN"/>
    <property type="match status" value="1"/>
</dbReference>
<dbReference type="AlphaFoldDB" id="A0A261Y006"/>
<evidence type="ECO:0000313" key="2">
    <source>
        <dbReference type="EMBL" id="OZJ03950.1"/>
    </source>
</evidence>
<feature type="compositionally biased region" description="Low complexity" evidence="1">
    <location>
        <begin position="272"/>
        <end position="282"/>
    </location>
</feature>
<name>A0A261Y006_9FUNG</name>
<dbReference type="GO" id="GO:0005634">
    <property type="term" value="C:nucleus"/>
    <property type="evidence" value="ECO:0007669"/>
    <property type="project" value="TreeGrafter"/>
</dbReference>
<sequence>MSNPLASLVGYGDDDEDDKEQVEVQTVGSTATVHKISPTDHHPHLSHGTETTGPKVHVHAKSNSTRAPPRASPLPSSTIQGRLTSKTSTPEVKSASPSLPTDTQDATQSIPVKAPQLDEEERRLKLTQAPPIEGVSDWGIPPIPNTDPDPDLVAKINHFHELRRQGTIFNEHLLKSKAFRNPHIFQKLIEFVSLDEYGTNLPKSVHDPHGFGADEYATALVEAQTRRGEERALAQAQGRNQIAFTQARAPAMNGQAQAEAIARAQAIAQRIMANAPAAAAESSAEERPKKRTGKWDVPGDAEGDAKKRR</sequence>
<dbReference type="InterPro" id="IPR012479">
    <property type="entry name" value="SAP30BP"/>
</dbReference>
<comment type="caution">
    <text evidence="2">The sequence shown here is derived from an EMBL/GenBank/DDBJ whole genome shotgun (WGS) entry which is preliminary data.</text>
</comment>
<feature type="compositionally biased region" description="Polar residues" evidence="1">
    <location>
        <begin position="79"/>
        <end position="107"/>
    </location>
</feature>
<dbReference type="Pfam" id="PF07818">
    <property type="entry name" value="HCNGP"/>
    <property type="match status" value="1"/>
</dbReference>
<dbReference type="OrthoDB" id="1714508at2759"/>
<evidence type="ECO:0000313" key="3">
    <source>
        <dbReference type="Proteomes" id="UP000242875"/>
    </source>
</evidence>
<dbReference type="EMBL" id="MVBO01000061">
    <property type="protein sequence ID" value="OZJ03950.1"/>
    <property type="molecule type" value="Genomic_DNA"/>
</dbReference>
<proteinExistence type="predicted"/>
<protein>
    <recommendedName>
        <fullName evidence="4">HCNGP-like protein</fullName>
    </recommendedName>
</protein>
<keyword evidence="3" id="KW-1185">Reference proteome</keyword>
<feature type="region of interest" description="Disordered" evidence="1">
    <location>
        <begin position="1"/>
        <end position="107"/>
    </location>
</feature>
<organism evidence="2 3">
    <name type="scientific">Bifiguratus adelaidae</name>
    <dbReference type="NCBI Taxonomy" id="1938954"/>
    <lineage>
        <taxon>Eukaryota</taxon>
        <taxon>Fungi</taxon>
        <taxon>Fungi incertae sedis</taxon>
        <taxon>Mucoromycota</taxon>
        <taxon>Mucoromycotina</taxon>
        <taxon>Endogonomycetes</taxon>
        <taxon>Endogonales</taxon>
        <taxon>Endogonales incertae sedis</taxon>
        <taxon>Bifiguratus</taxon>
    </lineage>
</organism>
<reference evidence="2 3" key="1">
    <citation type="journal article" date="2017" name="Mycologia">
        <title>Bifiguratus adelaidae, gen. et sp. nov., a new member of Mucoromycotina in endophytic and soil-dwelling habitats.</title>
        <authorList>
            <person name="Torres-Cruz T.J."/>
            <person name="Billingsley Tobias T.L."/>
            <person name="Almatruk M."/>
            <person name="Hesse C."/>
            <person name="Kuske C.R."/>
            <person name="Desiro A."/>
            <person name="Benucci G.M."/>
            <person name="Bonito G."/>
            <person name="Stajich J.E."/>
            <person name="Dunlap C."/>
            <person name="Arnold A.E."/>
            <person name="Porras-Alfaro A."/>
        </authorList>
    </citation>
    <scope>NUCLEOTIDE SEQUENCE [LARGE SCALE GENOMIC DNA]</scope>
    <source>
        <strain evidence="2 3">AZ0501</strain>
    </source>
</reference>
<gene>
    <name evidence="2" type="ORF">BZG36_02943</name>
</gene>
<dbReference type="PANTHER" id="PTHR13464">
    <property type="entry name" value="TRANSCRIPTIONAL REGULATOR PROTEIN HCNGP"/>
    <property type="match status" value="1"/>
</dbReference>
<evidence type="ECO:0000256" key="1">
    <source>
        <dbReference type="SAM" id="MobiDB-lite"/>
    </source>
</evidence>
<dbReference type="GO" id="GO:0006355">
    <property type="term" value="P:regulation of DNA-templated transcription"/>
    <property type="evidence" value="ECO:0007669"/>
    <property type="project" value="InterPro"/>
</dbReference>